<keyword evidence="1" id="KW-0472">Membrane</keyword>
<evidence type="ECO:0000313" key="3">
    <source>
        <dbReference type="Proteomes" id="UP001172738"/>
    </source>
</evidence>
<organism evidence="2 3">
    <name type="scientific">Demequina zhanjiangensis</name>
    <dbReference type="NCBI Taxonomy" id="3051659"/>
    <lineage>
        <taxon>Bacteria</taxon>
        <taxon>Bacillati</taxon>
        <taxon>Actinomycetota</taxon>
        <taxon>Actinomycetes</taxon>
        <taxon>Micrococcales</taxon>
        <taxon>Demequinaceae</taxon>
        <taxon>Demequina</taxon>
    </lineage>
</organism>
<evidence type="ECO:0000313" key="2">
    <source>
        <dbReference type="EMBL" id="MDN4472445.1"/>
    </source>
</evidence>
<gene>
    <name evidence="2" type="ORF">QQX04_05500</name>
</gene>
<keyword evidence="3" id="KW-1185">Reference proteome</keyword>
<evidence type="ECO:0000256" key="1">
    <source>
        <dbReference type="SAM" id="Phobius"/>
    </source>
</evidence>
<name>A0ABT8FZX8_9MICO</name>
<proteinExistence type="predicted"/>
<dbReference type="Proteomes" id="UP001172738">
    <property type="component" value="Unassembled WGS sequence"/>
</dbReference>
<feature type="transmembrane region" description="Helical" evidence="1">
    <location>
        <begin position="109"/>
        <end position="142"/>
    </location>
</feature>
<keyword evidence="1" id="KW-0812">Transmembrane</keyword>
<sequence length="193" mass="21413">MAVHDEVATTSTKAGSKFGWSMLSITRIALGFYFLWAFLDKLLGLGFQTCRQVLEDGSIQIDAFCDSAWVNGGHITEGYLVYGGNPNSPFNEFFVNLGAERWTDWPFMFGLLGVGLALMLGIGTRVGAIAGSLMLVFMYMTQMPVSTNPFLDEHLIYALAMLAIVWVELSRQSIGLGKWWRSLPVVQKNGWLV</sequence>
<accession>A0ABT8FZX8</accession>
<reference evidence="2" key="1">
    <citation type="submission" date="2023-06" db="EMBL/GenBank/DDBJ databases">
        <title>SYSU T00b26.</title>
        <authorList>
            <person name="Gao L."/>
            <person name="Fang B.-Z."/>
            <person name="Li W.-J."/>
        </authorList>
    </citation>
    <scope>NUCLEOTIDE SEQUENCE</scope>
    <source>
        <strain evidence="2">SYSU T00b26</strain>
    </source>
</reference>
<dbReference type="EMBL" id="JAUHPV010000003">
    <property type="protein sequence ID" value="MDN4472445.1"/>
    <property type="molecule type" value="Genomic_DNA"/>
</dbReference>
<dbReference type="RefSeq" id="WP_301127025.1">
    <property type="nucleotide sequence ID" value="NZ_JAUHPV010000003.1"/>
</dbReference>
<protein>
    <submittedName>
        <fullName evidence="2">DoxX family protein</fullName>
    </submittedName>
</protein>
<comment type="caution">
    <text evidence="2">The sequence shown here is derived from an EMBL/GenBank/DDBJ whole genome shotgun (WGS) entry which is preliminary data.</text>
</comment>
<feature type="transmembrane region" description="Helical" evidence="1">
    <location>
        <begin position="20"/>
        <end position="39"/>
    </location>
</feature>
<keyword evidence="1" id="KW-1133">Transmembrane helix</keyword>